<reference evidence="2" key="2">
    <citation type="submission" date="2025-09" db="UniProtKB">
        <authorList>
            <consortium name="Ensembl"/>
        </authorList>
    </citation>
    <scope>IDENTIFICATION</scope>
</reference>
<dbReference type="RefSeq" id="XP_019715975.1">
    <property type="nucleotide sequence ID" value="XM_019860416.1"/>
</dbReference>
<dbReference type="GO" id="GO:0051301">
    <property type="term" value="P:cell division"/>
    <property type="evidence" value="ECO:0007669"/>
    <property type="project" value="InterPro"/>
</dbReference>
<proteinExistence type="predicted"/>
<name>A0A3Q2Y3R3_HIPCM</name>
<evidence type="ECO:0000256" key="1">
    <source>
        <dbReference type="SAM" id="MobiDB-lite"/>
    </source>
</evidence>
<dbReference type="AlphaFoldDB" id="A0A3Q2Y3R3"/>
<keyword evidence="3" id="KW-1185">Reference proteome</keyword>
<dbReference type="InterPro" id="IPR013218">
    <property type="entry name" value="Dsn1/Mis13"/>
</dbReference>
<dbReference type="OMA" id="QDKSQSW"/>
<dbReference type="GO" id="GO:0007059">
    <property type="term" value="P:chromosome segregation"/>
    <property type="evidence" value="ECO:0007669"/>
    <property type="project" value="InterPro"/>
</dbReference>
<dbReference type="OrthoDB" id="10044040at2759"/>
<dbReference type="GeneTree" id="ENSGT00390000011347"/>
<feature type="region of interest" description="Disordered" evidence="1">
    <location>
        <begin position="1"/>
        <end position="98"/>
    </location>
</feature>
<reference evidence="2" key="1">
    <citation type="submission" date="2025-08" db="UniProtKB">
        <authorList>
            <consortium name="Ensembl"/>
        </authorList>
    </citation>
    <scope>IDENTIFICATION</scope>
</reference>
<dbReference type="CTD" id="79980"/>
<dbReference type="PANTHER" id="PTHR14778:SF2">
    <property type="entry name" value="KINETOCHORE-ASSOCIATED PROTEIN DSN1 HOMOLOG"/>
    <property type="match status" value="1"/>
</dbReference>
<dbReference type="STRING" id="109280.ENSHCOP00000011592"/>
<dbReference type="Proteomes" id="UP000264820">
    <property type="component" value="Unplaced"/>
</dbReference>
<dbReference type="GeneID" id="109510212"/>
<dbReference type="PANTHER" id="PTHR14778">
    <property type="entry name" value="KINETOCHORE-ASSOCIATED PROTEIN DSN1 HOMOLOG"/>
    <property type="match status" value="1"/>
</dbReference>
<evidence type="ECO:0000313" key="3">
    <source>
        <dbReference type="Proteomes" id="UP000264820"/>
    </source>
</evidence>
<dbReference type="GO" id="GO:0000444">
    <property type="term" value="C:MIS12/MIND type complex"/>
    <property type="evidence" value="ECO:0007669"/>
    <property type="project" value="InterPro"/>
</dbReference>
<dbReference type="KEGG" id="hcq:109510212"/>
<dbReference type="Ensembl" id="ENSHCOT00000018369.1">
    <property type="protein sequence ID" value="ENSHCOP00000011592.1"/>
    <property type="gene ID" value="ENSHCOG00000014446.1"/>
</dbReference>
<sequence>MAEESSSADQHCCGPVAAAEGTSEVKQSPKRCSSPAAPEGIPPQKSPRVEILLPGTQKLNAGEEHRDTDMLGIASGSTEEPESCPPARSTARRKSWRRATLTRRSLSALPNPYQTLCKPISMSLSQQERLSVLMKAAMELATDRLHNSLQSVPNSSPESFQKQVEKLKKKCKSVAKSISSEQQNQRIGEHGARTAMVIENTINRIEAESQSWGELALKHQSKAEELERKLAQGQKEPIALDHACVAQSSQYQLIRSKPDYRDLLCRLQSTLRTTATLVMDAQCQLARELQSVKELSQLVVKETSGRLAAQAGFQDLSTNVIQDLISAPFTSSSTQSH</sequence>
<accession>A0A3Q2Y3R3</accession>
<organism evidence="2 3">
    <name type="scientific">Hippocampus comes</name>
    <name type="common">Tiger tail seahorse</name>
    <dbReference type="NCBI Taxonomy" id="109280"/>
    <lineage>
        <taxon>Eukaryota</taxon>
        <taxon>Metazoa</taxon>
        <taxon>Chordata</taxon>
        <taxon>Craniata</taxon>
        <taxon>Vertebrata</taxon>
        <taxon>Euteleostomi</taxon>
        <taxon>Actinopterygii</taxon>
        <taxon>Neopterygii</taxon>
        <taxon>Teleostei</taxon>
        <taxon>Neoteleostei</taxon>
        <taxon>Acanthomorphata</taxon>
        <taxon>Syngnathiaria</taxon>
        <taxon>Syngnathiformes</taxon>
        <taxon>Syngnathoidei</taxon>
        <taxon>Syngnathidae</taxon>
        <taxon>Hippocampus</taxon>
    </lineage>
</organism>
<protein>
    <submittedName>
        <fullName evidence="2">DSN1 component of MIS12 kinetochore complex</fullName>
    </submittedName>
</protein>
<evidence type="ECO:0000313" key="2">
    <source>
        <dbReference type="Ensembl" id="ENSHCOP00000011592.1"/>
    </source>
</evidence>